<dbReference type="Proteomes" id="UP001281147">
    <property type="component" value="Unassembled WGS sequence"/>
</dbReference>
<sequence>MTVHDSYAVLGSTGNCGTALIENLLRNPDAHVNAYCRNRSKLLKLLPDIKEGGRVTIFEGNIQNLELLASCMRKCRAVFLCVSTNDNIPGCCMAQDTAAAVIKALRKQGCDPTQNGVPMPKLILLSSGTVDERFSRNMPSLLLWVLLRSEYHVYQDLIETQKLLRAEEGWLPSIYVKPAMLSIDAQRGHALSLTDQDDSPLSYLDLAAAMIEAADDEQERYVGKDVSVLNTNGKAHFPAGTPMCILVGLLLYCFPWLYPYLPTNTGPRRA</sequence>
<dbReference type="EMBL" id="JAUTXU010000022">
    <property type="protein sequence ID" value="KAK3720355.1"/>
    <property type="molecule type" value="Genomic_DNA"/>
</dbReference>
<accession>A0ACC3NP32</accession>
<keyword evidence="2" id="KW-1185">Reference proteome</keyword>
<proteinExistence type="predicted"/>
<gene>
    <name evidence="1" type="ORF">LTR37_003766</name>
</gene>
<protein>
    <submittedName>
        <fullName evidence="1">Uncharacterized protein</fullName>
    </submittedName>
</protein>
<evidence type="ECO:0000313" key="2">
    <source>
        <dbReference type="Proteomes" id="UP001281147"/>
    </source>
</evidence>
<name>A0ACC3NP32_9PEZI</name>
<evidence type="ECO:0000313" key="1">
    <source>
        <dbReference type="EMBL" id="KAK3720355.1"/>
    </source>
</evidence>
<organism evidence="1 2">
    <name type="scientific">Vermiconidia calcicola</name>
    <dbReference type="NCBI Taxonomy" id="1690605"/>
    <lineage>
        <taxon>Eukaryota</taxon>
        <taxon>Fungi</taxon>
        <taxon>Dikarya</taxon>
        <taxon>Ascomycota</taxon>
        <taxon>Pezizomycotina</taxon>
        <taxon>Dothideomycetes</taxon>
        <taxon>Dothideomycetidae</taxon>
        <taxon>Mycosphaerellales</taxon>
        <taxon>Extremaceae</taxon>
        <taxon>Vermiconidia</taxon>
    </lineage>
</organism>
<reference evidence="1" key="1">
    <citation type="submission" date="2023-07" db="EMBL/GenBank/DDBJ databases">
        <title>Black Yeasts Isolated from many extreme environments.</title>
        <authorList>
            <person name="Coleine C."/>
            <person name="Stajich J.E."/>
            <person name="Selbmann L."/>
        </authorList>
    </citation>
    <scope>NUCLEOTIDE SEQUENCE</scope>
    <source>
        <strain evidence="1">CCFEE 5714</strain>
    </source>
</reference>
<comment type="caution">
    <text evidence="1">The sequence shown here is derived from an EMBL/GenBank/DDBJ whole genome shotgun (WGS) entry which is preliminary data.</text>
</comment>